<dbReference type="Proteomes" id="UP001151516">
    <property type="component" value="Unassembled WGS sequence"/>
</dbReference>
<evidence type="ECO:0000313" key="2">
    <source>
        <dbReference type="Proteomes" id="UP001151516"/>
    </source>
</evidence>
<dbReference type="AlphaFoldDB" id="A0A9W8GBS1"/>
<protein>
    <submittedName>
        <fullName evidence="1">Uncharacterized protein</fullName>
    </submittedName>
</protein>
<organism evidence="1 2">
    <name type="scientific">Coemansia spiralis</name>
    <dbReference type="NCBI Taxonomy" id="417178"/>
    <lineage>
        <taxon>Eukaryota</taxon>
        <taxon>Fungi</taxon>
        <taxon>Fungi incertae sedis</taxon>
        <taxon>Zoopagomycota</taxon>
        <taxon>Kickxellomycotina</taxon>
        <taxon>Kickxellomycetes</taxon>
        <taxon>Kickxellales</taxon>
        <taxon>Kickxellaceae</taxon>
        <taxon>Coemansia</taxon>
    </lineage>
</organism>
<comment type="caution">
    <text evidence="1">The sequence shown here is derived from an EMBL/GenBank/DDBJ whole genome shotgun (WGS) entry which is preliminary data.</text>
</comment>
<keyword evidence="2" id="KW-1185">Reference proteome</keyword>
<sequence length="192" mass="22054">MLAHLLARHTARAARRVARRFACLAVQVDYGTLRTSMDDLRGVFERAGKVWDIMPIHSKTPERILKRAIVRYYEGEFTPGSTPDSAPQLPPPTPEEISAVHATVRRALAELNQFELNGKKLRVRKSHSDDPRQLHEWYEDMQAAKEIESQREKHEIFPTSPFHKPARQDDDYQQGFMAGFNLGLKDGSKYRS</sequence>
<accession>A0A9W8GBS1</accession>
<dbReference type="EMBL" id="JANBTX010000227">
    <property type="protein sequence ID" value="KAJ2684201.1"/>
    <property type="molecule type" value="Genomic_DNA"/>
</dbReference>
<reference evidence="1" key="1">
    <citation type="submission" date="2022-07" db="EMBL/GenBank/DDBJ databases">
        <title>Phylogenomic reconstructions and comparative analyses of Kickxellomycotina fungi.</title>
        <authorList>
            <person name="Reynolds N.K."/>
            <person name="Stajich J.E."/>
            <person name="Barry K."/>
            <person name="Grigoriev I.V."/>
            <person name="Crous P."/>
            <person name="Smith M.E."/>
        </authorList>
    </citation>
    <scope>NUCLEOTIDE SEQUENCE</scope>
    <source>
        <strain evidence="1">CBS 109367</strain>
    </source>
</reference>
<dbReference type="OrthoDB" id="3800936at2759"/>
<name>A0A9W8GBS1_9FUNG</name>
<proteinExistence type="predicted"/>
<dbReference type="Gene3D" id="3.30.70.330">
    <property type="match status" value="1"/>
</dbReference>
<gene>
    <name evidence="1" type="ORF">IWW39_005055</name>
</gene>
<dbReference type="InterPro" id="IPR012677">
    <property type="entry name" value="Nucleotide-bd_a/b_plait_sf"/>
</dbReference>
<evidence type="ECO:0000313" key="1">
    <source>
        <dbReference type="EMBL" id="KAJ2684201.1"/>
    </source>
</evidence>